<dbReference type="AlphaFoldDB" id="A0A5J6N392"/>
<dbReference type="PROSITE" id="PS51257">
    <property type="entry name" value="PROKAR_LIPOPROTEIN"/>
    <property type="match status" value="1"/>
</dbReference>
<dbReference type="KEGG" id="hadh:FRZ61_34130"/>
<evidence type="ECO:0000313" key="1">
    <source>
        <dbReference type="EMBL" id="QEX23475.1"/>
    </source>
</evidence>
<protein>
    <recommendedName>
        <fullName evidence="3">Lipoprotein</fullName>
    </recommendedName>
</protein>
<proteinExistence type="predicted"/>
<organism evidence="1 2">
    <name type="scientific">Hypericibacter adhaerens</name>
    <dbReference type="NCBI Taxonomy" id="2602016"/>
    <lineage>
        <taxon>Bacteria</taxon>
        <taxon>Pseudomonadati</taxon>
        <taxon>Pseudomonadota</taxon>
        <taxon>Alphaproteobacteria</taxon>
        <taxon>Rhodospirillales</taxon>
        <taxon>Dongiaceae</taxon>
        <taxon>Hypericibacter</taxon>
    </lineage>
</organism>
<dbReference type="RefSeq" id="WP_151118848.1">
    <property type="nucleotide sequence ID" value="NZ_CP042582.1"/>
</dbReference>
<accession>A0A5J6N392</accession>
<sequence>MKSWLRILKLGLPLLLAASVLGGCVVSPAPPGYGVVVAPRPYYYHPYYGYRYYGGGYYGHGWGRW</sequence>
<name>A0A5J6N392_9PROT</name>
<evidence type="ECO:0000313" key="2">
    <source>
        <dbReference type="Proteomes" id="UP000325797"/>
    </source>
</evidence>
<dbReference type="Proteomes" id="UP000325797">
    <property type="component" value="Chromosome"/>
</dbReference>
<gene>
    <name evidence="1" type="ORF">FRZ61_34130</name>
</gene>
<dbReference type="EMBL" id="CP042582">
    <property type="protein sequence ID" value="QEX23475.1"/>
    <property type="molecule type" value="Genomic_DNA"/>
</dbReference>
<reference evidence="1 2" key="1">
    <citation type="submission" date="2019-08" db="EMBL/GenBank/DDBJ databases">
        <title>Hyperibacter terrae gen. nov., sp. nov. and Hyperibacter viscosus sp. nov., two new members in the family Rhodospirillaceae isolated from the rhizosphere of Hypericum perforatum.</title>
        <authorList>
            <person name="Noviana Z."/>
        </authorList>
    </citation>
    <scope>NUCLEOTIDE SEQUENCE [LARGE SCALE GENOMIC DNA]</scope>
    <source>
        <strain evidence="1 2">R5959</strain>
    </source>
</reference>
<evidence type="ECO:0008006" key="3">
    <source>
        <dbReference type="Google" id="ProtNLM"/>
    </source>
</evidence>
<keyword evidence="2" id="KW-1185">Reference proteome</keyword>